<dbReference type="GeneID" id="140692004"/>
<organism evidence="2 3">
    <name type="scientific">Vicugna pacos</name>
    <name type="common">Alpaca</name>
    <name type="synonym">Lama pacos</name>
    <dbReference type="NCBI Taxonomy" id="30538"/>
    <lineage>
        <taxon>Eukaryota</taxon>
        <taxon>Metazoa</taxon>
        <taxon>Chordata</taxon>
        <taxon>Craniata</taxon>
        <taxon>Vertebrata</taxon>
        <taxon>Euteleostomi</taxon>
        <taxon>Mammalia</taxon>
        <taxon>Eutheria</taxon>
        <taxon>Laurasiatheria</taxon>
        <taxon>Artiodactyla</taxon>
        <taxon>Tylopoda</taxon>
        <taxon>Camelidae</taxon>
        <taxon>Vicugna</taxon>
    </lineage>
</organism>
<protein>
    <submittedName>
        <fullName evidence="3">Leucine zipper protein 4</fullName>
    </submittedName>
</protein>
<evidence type="ECO:0000256" key="1">
    <source>
        <dbReference type="SAM" id="MobiDB-lite"/>
    </source>
</evidence>
<name>A0ABM5CVQ6_VICPA</name>
<feature type="compositionally biased region" description="Basic and acidic residues" evidence="1">
    <location>
        <begin position="67"/>
        <end position="83"/>
    </location>
</feature>
<feature type="region of interest" description="Disordered" evidence="1">
    <location>
        <begin position="117"/>
        <end position="252"/>
    </location>
</feature>
<reference evidence="3" key="1">
    <citation type="submission" date="2025-08" db="UniProtKB">
        <authorList>
            <consortium name="RefSeq"/>
        </authorList>
    </citation>
    <scope>IDENTIFICATION</scope>
</reference>
<dbReference type="RefSeq" id="XP_072812733.1">
    <property type="nucleotide sequence ID" value="XM_072956632.1"/>
</dbReference>
<dbReference type="PANTHER" id="PTHR22550:SF5">
    <property type="entry name" value="LEUCINE ZIPPER PROTEIN 4"/>
    <property type="match status" value="1"/>
</dbReference>
<evidence type="ECO:0000313" key="3">
    <source>
        <dbReference type="RefSeq" id="XP_072812733.1"/>
    </source>
</evidence>
<sequence length="365" mass="43309">MASFSKLTFSGKVMTDPSNEGKMAFLDMSLDDIITLRKITDTSTEERKTGTENHKKNYLISGQQSNAEEHHWERGHSRFRNNDEESNDIKSNQELFGIKFGQSPLNRQPLIKQNCDSLQDKCNDNSKAQGERNQHQLEGSKSQSEKNRYYSERSRGQSERYRGRAERSHRRTERFHGQSERNRGQVERSHSYTERSHGQSERSRGHSKRFYGHSERSPDHLRRSHVLAKRSYGQPRRFYGQSERSHDQSRRYRRYSPVGIESEFDRTFAMKKKSDYLWKKMQQRNYPRNMIRRMSPENDHSSYENFRRRERNKSCGVKASLVTAKHNITKSSQHHYRGRYPEFNFQGVGNQTNLSLHERFSKLKK</sequence>
<gene>
    <name evidence="3" type="primary">LUZP4</name>
</gene>
<evidence type="ECO:0000313" key="2">
    <source>
        <dbReference type="Proteomes" id="UP001652581"/>
    </source>
</evidence>
<dbReference type="PANTHER" id="PTHR22550">
    <property type="entry name" value="SPORE GERMINATION PROTEIN"/>
    <property type="match status" value="1"/>
</dbReference>
<feature type="compositionally biased region" description="Basic and acidic residues" evidence="1">
    <location>
        <begin position="42"/>
        <end position="55"/>
    </location>
</feature>
<feature type="compositionally biased region" description="Basic and acidic residues" evidence="1">
    <location>
        <begin position="212"/>
        <end position="221"/>
    </location>
</feature>
<feature type="compositionally biased region" description="Basic and acidic residues" evidence="1">
    <location>
        <begin position="143"/>
        <end position="166"/>
    </location>
</feature>
<keyword evidence="2" id="KW-1185">Reference proteome</keyword>
<feature type="region of interest" description="Disordered" evidence="1">
    <location>
        <begin position="42"/>
        <end position="88"/>
    </location>
</feature>
<dbReference type="InterPro" id="IPR050768">
    <property type="entry name" value="UPF0353/GerABKA_families"/>
</dbReference>
<feature type="compositionally biased region" description="Basic and acidic residues" evidence="1">
    <location>
        <begin position="118"/>
        <end position="135"/>
    </location>
</feature>
<dbReference type="Proteomes" id="UP001652581">
    <property type="component" value="Chromosome X"/>
</dbReference>
<feature type="compositionally biased region" description="Basic and acidic residues" evidence="1">
    <location>
        <begin position="174"/>
        <end position="204"/>
    </location>
</feature>
<proteinExistence type="predicted"/>
<accession>A0ABM5CVQ6</accession>